<protein>
    <recommendedName>
        <fullName evidence="1">MULE transposase domain-containing protein</fullName>
    </recommendedName>
</protein>
<accession>A0AAV6WG81</accession>
<feature type="domain" description="MULE transposase" evidence="1">
    <location>
        <begin position="110"/>
        <end position="175"/>
    </location>
</feature>
<comment type="caution">
    <text evidence="2">The sequence shown here is derived from an EMBL/GenBank/DDBJ whole genome shotgun (WGS) entry which is preliminary data.</text>
</comment>
<dbReference type="PANTHER" id="PTHR31973">
    <property type="entry name" value="POLYPROTEIN, PUTATIVE-RELATED"/>
    <property type="match status" value="1"/>
</dbReference>
<gene>
    <name evidence="2" type="ORF">BUALT_Bualt17G0030600</name>
</gene>
<dbReference type="InterPro" id="IPR018289">
    <property type="entry name" value="MULE_transposase_dom"/>
</dbReference>
<reference evidence="2" key="1">
    <citation type="submission" date="2019-10" db="EMBL/GenBank/DDBJ databases">
        <authorList>
            <person name="Zhang R."/>
            <person name="Pan Y."/>
            <person name="Wang J."/>
            <person name="Ma R."/>
            <person name="Yu S."/>
        </authorList>
    </citation>
    <scope>NUCLEOTIDE SEQUENCE</scope>
    <source>
        <strain evidence="2">LA-IB0</strain>
        <tissue evidence="2">Leaf</tissue>
    </source>
</reference>
<sequence>MGRKLIVSCKFGDEFQQGEYGVQYNGGEAFAIEVDEEISFDTFRARVVAKCGLNEEGSLIAMKYYLPTNNTTLISLRDDPDMKIFVNLFKDSLSSDIYVQNLDSGKNGKEHYKVTVLSAVAIDANNQMFPLAFSVVLGETRENWLWFLSNLKIVVDGVAGLTTTSDRHKGLLDTVLEVEEFHKNMNKIKQISLDAIIWLKDSEPYRWAEIYMREDVDLAT</sequence>
<dbReference type="PANTHER" id="PTHR31973:SF187">
    <property type="entry name" value="MUTATOR TRANSPOSASE MUDRA PROTEIN"/>
    <property type="match status" value="1"/>
</dbReference>
<dbReference type="Proteomes" id="UP000826271">
    <property type="component" value="Unassembled WGS sequence"/>
</dbReference>
<name>A0AAV6WG81_9LAMI</name>
<dbReference type="EMBL" id="WHWC01000017">
    <property type="protein sequence ID" value="KAG8366000.1"/>
    <property type="molecule type" value="Genomic_DNA"/>
</dbReference>
<proteinExistence type="predicted"/>
<keyword evidence="3" id="KW-1185">Reference proteome</keyword>
<dbReference type="AlphaFoldDB" id="A0AAV6WG81"/>
<evidence type="ECO:0000259" key="1">
    <source>
        <dbReference type="Pfam" id="PF10551"/>
    </source>
</evidence>
<dbReference type="Pfam" id="PF10551">
    <property type="entry name" value="MULE"/>
    <property type="match status" value="1"/>
</dbReference>
<organism evidence="2 3">
    <name type="scientific">Buddleja alternifolia</name>
    <dbReference type="NCBI Taxonomy" id="168488"/>
    <lineage>
        <taxon>Eukaryota</taxon>
        <taxon>Viridiplantae</taxon>
        <taxon>Streptophyta</taxon>
        <taxon>Embryophyta</taxon>
        <taxon>Tracheophyta</taxon>
        <taxon>Spermatophyta</taxon>
        <taxon>Magnoliopsida</taxon>
        <taxon>eudicotyledons</taxon>
        <taxon>Gunneridae</taxon>
        <taxon>Pentapetalae</taxon>
        <taxon>asterids</taxon>
        <taxon>lamiids</taxon>
        <taxon>Lamiales</taxon>
        <taxon>Scrophulariaceae</taxon>
        <taxon>Buddlejeae</taxon>
        <taxon>Buddleja</taxon>
    </lineage>
</organism>
<evidence type="ECO:0000313" key="3">
    <source>
        <dbReference type="Proteomes" id="UP000826271"/>
    </source>
</evidence>
<evidence type="ECO:0000313" key="2">
    <source>
        <dbReference type="EMBL" id="KAG8366000.1"/>
    </source>
</evidence>